<proteinExistence type="predicted"/>
<name>A0A2P2Q0M0_RHIMU</name>
<dbReference type="AlphaFoldDB" id="A0A2P2Q0M0"/>
<accession>A0A2P2Q0M0</accession>
<organism evidence="1">
    <name type="scientific">Rhizophora mucronata</name>
    <name type="common">Asiatic mangrove</name>
    <dbReference type="NCBI Taxonomy" id="61149"/>
    <lineage>
        <taxon>Eukaryota</taxon>
        <taxon>Viridiplantae</taxon>
        <taxon>Streptophyta</taxon>
        <taxon>Embryophyta</taxon>
        <taxon>Tracheophyta</taxon>
        <taxon>Spermatophyta</taxon>
        <taxon>Magnoliopsida</taxon>
        <taxon>eudicotyledons</taxon>
        <taxon>Gunneridae</taxon>
        <taxon>Pentapetalae</taxon>
        <taxon>rosids</taxon>
        <taxon>fabids</taxon>
        <taxon>Malpighiales</taxon>
        <taxon>Rhizophoraceae</taxon>
        <taxon>Rhizophora</taxon>
    </lineage>
</organism>
<sequence>MIYLVKLLVRWPHGRMMPRASKWGCTSGCLGLACHSHEAQLLFLCD</sequence>
<dbReference type="PROSITE" id="PS51257">
    <property type="entry name" value="PROKAR_LIPOPROTEIN"/>
    <property type="match status" value="1"/>
</dbReference>
<dbReference type="EMBL" id="GGEC01080009">
    <property type="protein sequence ID" value="MBX60493.1"/>
    <property type="molecule type" value="Transcribed_RNA"/>
</dbReference>
<evidence type="ECO:0000313" key="1">
    <source>
        <dbReference type="EMBL" id="MBX60493.1"/>
    </source>
</evidence>
<reference evidence="1" key="1">
    <citation type="submission" date="2018-02" db="EMBL/GenBank/DDBJ databases">
        <title>Rhizophora mucronata_Transcriptome.</title>
        <authorList>
            <person name="Meera S.P."/>
            <person name="Sreeshan A."/>
            <person name="Augustine A."/>
        </authorList>
    </citation>
    <scope>NUCLEOTIDE SEQUENCE</scope>
    <source>
        <tissue evidence="1">Leaf</tissue>
    </source>
</reference>
<protein>
    <submittedName>
        <fullName evidence="1">Uncharacterized protein</fullName>
    </submittedName>
</protein>